<organism evidence="2 3">
    <name type="scientific">Penicillium arizonense</name>
    <dbReference type="NCBI Taxonomy" id="1835702"/>
    <lineage>
        <taxon>Eukaryota</taxon>
        <taxon>Fungi</taxon>
        <taxon>Dikarya</taxon>
        <taxon>Ascomycota</taxon>
        <taxon>Pezizomycotina</taxon>
        <taxon>Eurotiomycetes</taxon>
        <taxon>Eurotiomycetidae</taxon>
        <taxon>Eurotiales</taxon>
        <taxon>Aspergillaceae</taxon>
        <taxon>Penicillium</taxon>
    </lineage>
</organism>
<feature type="region of interest" description="Disordered" evidence="1">
    <location>
        <begin position="34"/>
        <end position="106"/>
    </location>
</feature>
<evidence type="ECO:0000256" key="1">
    <source>
        <dbReference type="SAM" id="MobiDB-lite"/>
    </source>
</evidence>
<comment type="caution">
    <text evidence="2">The sequence shown here is derived from an EMBL/GenBank/DDBJ whole genome shotgun (WGS) entry which is preliminary data.</text>
</comment>
<feature type="compositionally biased region" description="Basic and acidic residues" evidence="1">
    <location>
        <begin position="47"/>
        <end position="59"/>
    </location>
</feature>
<proteinExistence type="predicted"/>
<dbReference type="EMBL" id="LXJU01000006">
    <property type="protein sequence ID" value="OGE54205.1"/>
    <property type="molecule type" value="Genomic_DNA"/>
</dbReference>
<feature type="region of interest" description="Disordered" evidence="1">
    <location>
        <begin position="183"/>
        <end position="204"/>
    </location>
</feature>
<dbReference type="AlphaFoldDB" id="A0A1F5LM68"/>
<accession>A0A1F5LM68</accession>
<keyword evidence="3" id="KW-1185">Reference proteome</keyword>
<gene>
    <name evidence="2" type="ORF">PENARI_c006G03006</name>
</gene>
<evidence type="ECO:0000313" key="3">
    <source>
        <dbReference type="Proteomes" id="UP000177622"/>
    </source>
</evidence>
<dbReference type="GeneID" id="34574967"/>
<dbReference type="Proteomes" id="UP000177622">
    <property type="component" value="Unassembled WGS sequence"/>
</dbReference>
<dbReference type="OrthoDB" id="3363286at2759"/>
<name>A0A1F5LM68_PENAI</name>
<protein>
    <submittedName>
        <fullName evidence="2">Uncharacterized protein</fullName>
    </submittedName>
</protein>
<feature type="compositionally biased region" description="Polar residues" evidence="1">
    <location>
        <begin position="34"/>
        <end position="46"/>
    </location>
</feature>
<dbReference type="RefSeq" id="XP_022489642.1">
    <property type="nucleotide sequence ID" value="XM_022630233.1"/>
</dbReference>
<reference evidence="2 3" key="1">
    <citation type="journal article" date="2016" name="Sci. Rep.">
        <title>Penicillium arizonense, a new, genome sequenced fungal species, reveals a high chemical diversity in secreted metabolites.</title>
        <authorList>
            <person name="Grijseels S."/>
            <person name="Nielsen J.C."/>
            <person name="Randelovic M."/>
            <person name="Nielsen J."/>
            <person name="Nielsen K.F."/>
            <person name="Workman M."/>
            <person name="Frisvad J.C."/>
        </authorList>
    </citation>
    <scope>NUCLEOTIDE SEQUENCE [LARGE SCALE GENOMIC DNA]</scope>
    <source>
        <strain evidence="2 3">CBS 141311</strain>
    </source>
</reference>
<dbReference type="STRING" id="1835702.A0A1F5LM68"/>
<evidence type="ECO:0000313" key="2">
    <source>
        <dbReference type="EMBL" id="OGE54205.1"/>
    </source>
</evidence>
<sequence length="423" mass="46925">MECLNPRIPYAKWRLHAFRQLFASSHLPATAHATNRGISTIPGRQNKSADEAPELEKTDSNNASPHNIPPSKRLPQSPLLTHPRPGPEKTRKRRPTTHETDQLSKNPWAVALASPIRMCGVTGARLPSALLGEWGLVRQQETDQLHFMPVGLLQDSLQHNNAPNSKPSSDVTTAEDIEDQKVDADVSGESKSPTAATPTPLVQQNNQQGRQLLLRIVELLPLLRLISVPLSKKGGKKPAVLRLLPFRWKHPQGPIKASEEQKINWMSNIPDIVLQSMRRHVCKKLDAASTKYKHVGKFNGVWRAVDLHEYSDSAVEDALGRLEPFERMECGGLLLLGSKPDGAAPGSNGSYLDSVALPQTGSKIPVFDLPCLLSESDLAKLRESHPKFQQTALFFRPDNDMTIDAMISLWRLKRLLAKLDLPE</sequence>